<keyword evidence="5 6" id="KW-0472">Membrane</keyword>
<dbReference type="Proteomes" id="UP000479114">
    <property type="component" value="Chromosome"/>
</dbReference>
<evidence type="ECO:0000256" key="5">
    <source>
        <dbReference type="ARBA" id="ARBA00023136"/>
    </source>
</evidence>
<feature type="transmembrane region" description="Helical" evidence="6">
    <location>
        <begin position="33"/>
        <end position="54"/>
    </location>
</feature>
<dbReference type="PANTHER" id="PTHR32322">
    <property type="entry name" value="INNER MEMBRANE TRANSPORTER"/>
    <property type="match status" value="1"/>
</dbReference>
<dbReference type="SUPFAM" id="SSF103481">
    <property type="entry name" value="Multidrug resistance efflux transporter EmrE"/>
    <property type="match status" value="2"/>
</dbReference>
<evidence type="ECO:0000313" key="8">
    <source>
        <dbReference type="EMBL" id="QHW35074.1"/>
    </source>
</evidence>
<protein>
    <submittedName>
        <fullName evidence="8">DMT family transporter</fullName>
    </submittedName>
</protein>
<evidence type="ECO:0000313" key="9">
    <source>
        <dbReference type="Proteomes" id="UP000479114"/>
    </source>
</evidence>
<feature type="transmembrane region" description="Helical" evidence="6">
    <location>
        <begin position="121"/>
        <end position="139"/>
    </location>
</feature>
<comment type="similarity">
    <text evidence="2">Belongs to the EamA transporter family.</text>
</comment>
<organism evidence="8 9">
    <name type="scientific">Paenibacillus rhizovicinus</name>
    <dbReference type="NCBI Taxonomy" id="2704463"/>
    <lineage>
        <taxon>Bacteria</taxon>
        <taxon>Bacillati</taxon>
        <taxon>Bacillota</taxon>
        <taxon>Bacilli</taxon>
        <taxon>Bacillales</taxon>
        <taxon>Paenibacillaceae</taxon>
        <taxon>Paenibacillus</taxon>
    </lineage>
</organism>
<name>A0A6C0P944_9BACL</name>
<feature type="transmembrane region" description="Helical" evidence="6">
    <location>
        <begin position="97"/>
        <end position="114"/>
    </location>
</feature>
<evidence type="ECO:0000256" key="3">
    <source>
        <dbReference type="ARBA" id="ARBA00022692"/>
    </source>
</evidence>
<keyword evidence="9" id="KW-1185">Reference proteome</keyword>
<evidence type="ECO:0000256" key="2">
    <source>
        <dbReference type="ARBA" id="ARBA00007362"/>
    </source>
</evidence>
<keyword evidence="3 6" id="KW-0812">Transmembrane</keyword>
<feature type="domain" description="EamA" evidence="7">
    <location>
        <begin position="151"/>
        <end position="286"/>
    </location>
</feature>
<dbReference type="GO" id="GO:0016020">
    <property type="term" value="C:membrane"/>
    <property type="evidence" value="ECO:0007669"/>
    <property type="project" value="UniProtKB-SubCell"/>
</dbReference>
<dbReference type="AlphaFoldDB" id="A0A6C0P944"/>
<dbReference type="PANTHER" id="PTHR32322:SF9">
    <property type="entry name" value="AMINO-ACID METABOLITE EFFLUX PUMP-RELATED"/>
    <property type="match status" value="1"/>
</dbReference>
<evidence type="ECO:0000259" key="7">
    <source>
        <dbReference type="Pfam" id="PF00892"/>
    </source>
</evidence>
<dbReference type="InterPro" id="IPR050638">
    <property type="entry name" value="AA-Vitamin_Transporters"/>
</dbReference>
<feature type="domain" description="EamA" evidence="7">
    <location>
        <begin position="6"/>
        <end position="137"/>
    </location>
</feature>
<feature type="transmembrane region" description="Helical" evidence="6">
    <location>
        <begin position="215"/>
        <end position="237"/>
    </location>
</feature>
<dbReference type="KEGG" id="prz:GZH47_13110"/>
<keyword evidence="4 6" id="KW-1133">Transmembrane helix</keyword>
<reference evidence="8 9" key="1">
    <citation type="submission" date="2020-02" db="EMBL/GenBank/DDBJ databases">
        <title>Paenibacillus sp. nov., isolated from rhizosphere soil of tomato.</title>
        <authorList>
            <person name="Weon H.-Y."/>
            <person name="Lee S.A."/>
        </authorList>
    </citation>
    <scope>NUCLEOTIDE SEQUENCE [LARGE SCALE GENOMIC DNA]</scope>
    <source>
        <strain evidence="8 9">14171R-81</strain>
    </source>
</reference>
<feature type="transmembrane region" description="Helical" evidence="6">
    <location>
        <begin position="145"/>
        <end position="165"/>
    </location>
</feature>
<dbReference type="Pfam" id="PF00892">
    <property type="entry name" value="EamA"/>
    <property type="match status" value="2"/>
</dbReference>
<evidence type="ECO:0000256" key="4">
    <source>
        <dbReference type="ARBA" id="ARBA00022989"/>
    </source>
</evidence>
<dbReference type="RefSeq" id="WP_162645226.1">
    <property type="nucleotide sequence ID" value="NZ_CP048286.1"/>
</dbReference>
<dbReference type="InterPro" id="IPR037185">
    <property type="entry name" value="EmrE-like"/>
</dbReference>
<proteinExistence type="inferred from homology"/>
<feature type="transmembrane region" description="Helical" evidence="6">
    <location>
        <begin position="270"/>
        <end position="287"/>
    </location>
</feature>
<feature type="transmembrane region" description="Helical" evidence="6">
    <location>
        <begin position="66"/>
        <end position="85"/>
    </location>
</feature>
<accession>A0A6C0P944</accession>
<comment type="subcellular location">
    <subcellularLocation>
        <location evidence="1">Endomembrane system</location>
        <topology evidence="1">Multi-pass membrane protein</topology>
    </subcellularLocation>
</comment>
<feature type="transmembrane region" description="Helical" evidence="6">
    <location>
        <begin position="244"/>
        <end position="264"/>
    </location>
</feature>
<sequence length="306" mass="32982">MPRLVYVALLGLSLIWGGSFYFIKMLLHDFGPWSIACLRSSCGLVVVLLIMLAFRKPFGFRTIPWGAMFIMAAINTAIPWTLIAFSEQRIPSGMASILNATTPVWTVLVGMAFFRGRSGRMQWVGLGIATIGLLVLLGVKPGSLLSVDGIGFAGMMCAACCYGLGSQLSKRLSVRGCTMYQITYGTLLSSAVVSGVPALMTESITLPHLTSMSNIPMLIGLGMFGSGFAYILFYYMVEKGSAEFASMVTYLVPSTALVWGYALLHETIKWNMLAGLVVILAGVFLAGSKGSRRERPPGRREGIPSS</sequence>
<gene>
    <name evidence="8" type="ORF">GZH47_13110</name>
</gene>
<feature type="transmembrane region" description="Helical" evidence="6">
    <location>
        <begin position="177"/>
        <end position="200"/>
    </location>
</feature>
<evidence type="ECO:0000256" key="6">
    <source>
        <dbReference type="SAM" id="Phobius"/>
    </source>
</evidence>
<dbReference type="InterPro" id="IPR000620">
    <property type="entry name" value="EamA_dom"/>
</dbReference>
<evidence type="ECO:0000256" key="1">
    <source>
        <dbReference type="ARBA" id="ARBA00004127"/>
    </source>
</evidence>
<dbReference type="EMBL" id="CP048286">
    <property type="protein sequence ID" value="QHW35074.1"/>
    <property type="molecule type" value="Genomic_DNA"/>
</dbReference>